<accession>F9DGZ9</accession>
<sequence length="45" mass="5342">MNAKVIIFSLMCQHNPFFLTIMSQGYDIAFLYALYFLSKLSYKRN</sequence>
<evidence type="ECO:0000313" key="3">
    <source>
        <dbReference type="Proteomes" id="UP000004123"/>
    </source>
</evidence>
<keyword evidence="1" id="KW-1133">Transmembrane helix</keyword>
<name>F9DGZ9_9BACT</name>
<protein>
    <submittedName>
        <fullName evidence="2">Uncharacterized protein</fullName>
    </submittedName>
</protein>
<dbReference type="STRING" id="997353.HMPREF9144_0939"/>
<keyword evidence="1" id="KW-0812">Transmembrane</keyword>
<comment type="caution">
    <text evidence="2">The sequence shown here is derived from an EMBL/GenBank/DDBJ whole genome shotgun (WGS) entry which is preliminary data.</text>
</comment>
<feature type="transmembrane region" description="Helical" evidence="1">
    <location>
        <begin position="17"/>
        <end position="37"/>
    </location>
</feature>
<proteinExistence type="predicted"/>
<dbReference type="EMBL" id="AFPY01000036">
    <property type="protein sequence ID" value="EGQ19657.1"/>
    <property type="molecule type" value="Genomic_DNA"/>
</dbReference>
<organism evidence="2 3">
    <name type="scientific">Prevotella pallens ATCC 700821</name>
    <dbReference type="NCBI Taxonomy" id="997353"/>
    <lineage>
        <taxon>Bacteria</taxon>
        <taxon>Pseudomonadati</taxon>
        <taxon>Bacteroidota</taxon>
        <taxon>Bacteroidia</taxon>
        <taxon>Bacteroidales</taxon>
        <taxon>Prevotellaceae</taxon>
        <taxon>Prevotella</taxon>
    </lineage>
</organism>
<dbReference type="AlphaFoldDB" id="F9DGZ9"/>
<dbReference type="HOGENOM" id="CLU_3203624_0_0_10"/>
<reference evidence="2 3" key="1">
    <citation type="submission" date="2011-04" db="EMBL/GenBank/DDBJ databases">
        <authorList>
            <person name="Muzny D."/>
            <person name="Qin X."/>
            <person name="Deng J."/>
            <person name="Jiang H."/>
            <person name="Liu Y."/>
            <person name="Qu J."/>
            <person name="Song X.-Z."/>
            <person name="Zhang L."/>
            <person name="Thornton R."/>
            <person name="Coyle M."/>
            <person name="Francisco L."/>
            <person name="Jackson L."/>
            <person name="Javaid M."/>
            <person name="Korchina V."/>
            <person name="Kovar C."/>
            <person name="Mata R."/>
            <person name="Mathew T."/>
            <person name="Ngo R."/>
            <person name="Nguyen L."/>
            <person name="Nguyen N."/>
            <person name="Okwuonu G."/>
            <person name="Ongeri F."/>
            <person name="Pham C."/>
            <person name="Simmons D."/>
            <person name="Wilczek-Boney K."/>
            <person name="Hale W."/>
            <person name="Jakkamsetti A."/>
            <person name="Pham P."/>
            <person name="Ruth R."/>
            <person name="San Lucas F."/>
            <person name="Warren J."/>
            <person name="Zhang J."/>
            <person name="Zhao Z."/>
            <person name="Zhou C."/>
            <person name="Zhu D."/>
            <person name="Lee S."/>
            <person name="Bess C."/>
            <person name="Blankenburg K."/>
            <person name="Forbes L."/>
            <person name="Fu Q."/>
            <person name="Gubbala S."/>
            <person name="Hirani K."/>
            <person name="Jayaseelan J.C."/>
            <person name="Lara F."/>
            <person name="Munidasa M."/>
            <person name="Palculict T."/>
            <person name="Patil S."/>
            <person name="Pu L.-L."/>
            <person name="Saada N."/>
            <person name="Tang L."/>
            <person name="Weissenberger G."/>
            <person name="Zhu Y."/>
            <person name="Hemphill L."/>
            <person name="Shang Y."/>
            <person name="Youmans B."/>
            <person name="Ayvaz T."/>
            <person name="Ross M."/>
            <person name="Santibanez J."/>
            <person name="Aqrawi P."/>
            <person name="Gross S."/>
            <person name="Joshi V."/>
            <person name="Fowler G."/>
            <person name="Nazareth L."/>
            <person name="Reid J."/>
            <person name="Worley K."/>
            <person name="Petrosino J."/>
            <person name="Highlander S."/>
            <person name="Gibbs R."/>
        </authorList>
    </citation>
    <scope>NUCLEOTIDE SEQUENCE [LARGE SCALE GENOMIC DNA]</scope>
    <source>
        <strain evidence="2 3">ATCC 700821</strain>
    </source>
</reference>
<dbReference type="Proteomes" id="UP000004123">
    <property type="component" value="Unassembled WGS sequence"/>
</dbReference>
<keyword evidence="1" id="KW-0472">Membrane</keyword>
<evidence type="ECO:0000256" key="1">
    <source>
        <dbReference type="SAM" id="Phobius"/>
    </source>
</evidence>
<evidence type="ECO:0000313" key="2">
    <source>
        <dbReference type="EMBL" id="EGQ19657.1"/>
    </source>
</evidence>
<gene>
    <name evidence="2" type="ORF">HMPREF9144_0939</name>
</gene>